<dbReference type="EMBL" id="CP051128">
    <property type="protein sequence ID" value="QIZ08610.1"/>
    <property type="molecule type" value="Genomic_DNA"/>
</dbReference>
<dbReference type="Pfam" id="PF05683">
    <property type="entry name" value="Fumerase_C"/>
    <property type="match status" value="1"/>
</dbReference>
<gene>
    <name evidence="4" type="ORF">HFZ78_19435</name>
</gene>
<protein>
    <submittedName>
        <fullName evidence="4">Fe-S-containing hydro-lyase</fullName>
    </submittedName>
</protein>
<dbReference type="Proteomes" id="UP000501868">
    <property type="component" value="Chromosome"/>
</dbReference>
<dbReference type="InterPro" id="IPR036660">
    <property type="entry name" value="Fe-S_hydroAse_TtdB_cat_sf"/>
</dbReference>
<evidence type="ECO:0000259" key="3">
    <source>
        <dbReference type="Pfam" id="PF05683"/>
    </source>
</evidence>
<reference evidence="4 5" key="2">
    <citation type="submission" date="2020-04" db="EMBL/GenBank/DDBJ databases">
        <authorList>
            <person name="Fomenkov A."/>
            <person name="Anton B.P."/>
            <person name="Roberts R.J."/>
        </authorList>
    </citation>
    <scope>NUCLEOTIDE SEQUENCE [LARGE SCALE GENOMIC DNA]</scope>
    <source>
        <strain evidence="4 5">S2</strain>
    </source>
</reference>
<sequence length="191" mass="20904">MAKVYLQTPLTIEDVLNLHAGDEVFLNGIIYVARDAAHKRFLELLDKNQPLPVDLKNHIIFYAGPTPPKPGQVIGSIAPTTASRMDPYAPAMFEYGVKGVIGKGPRGQSVKDACKDHQAICFSAVGGLSALLSDKIQSAEVVAYEDLGPEAVRQLIVKDFPVMVVYDAYGNDLYEQEIAKYRSIEKIIGQI</sequence>
<evidence type="ECO:0000256" key="2">
    <source>
        <dbReference type="ARBA" id="ARBA00023239"/>
    </source>
</evidence>
<evidence type="ECO:0000313" key="4">
    <source>
        <dbReference type="EMBL" id="QIZ08610.1"/>
    </source>
</evidence>
<dbReference type="AlphaFoldDB" id="A0A6H1P4U1"/>
<dbReference type="NCBIfam" id="TIGR00723">
    <property type="entry name" value="ttdB_fumA_fumB"/>
    <property type="match status" value="1"/>
</dbReference>
<evidence type="ECO:0000313" key="5">
    <source>
        <dbReference type="Proteomes" id="UP000501868"/>
    </source>
</evidence>
<proteinExistence type="inferred from homology"/>
<feature type="domain" description="Fe-S hydro-lyase tartrate dehydratase beta-type catalytic" evidence="3">
    <location>
        <begin position="3"/>
        <end position="176"/>
    </location>
</feature>
<dbReference type="InterPro" id="IPR004647">
    <property type="entry name" value="Fe-S_hydro-lyase_TtdB-typ_cat"/>
</dbReference>
<keyword evidence="2 4" id="KW-0456">Lyase</keyword>
<comment type="similarity">
    <text evidence="1">Belongs to the class-I fumarase family.</text>
</comment>
<evidence type="ECO:0000256" key="1">
    <source>
        <dbReference type="ARBA" id="ARBA00008876"/>
    </source>
</evidence>
<name>A0A6H1P4U1_PRIMG</name>
<dbReference type="PANTHER" id="PTHR43351:SF2">
    <property type="entry name" value="L(+)-TARTRATE DEHYDRATASE SUBUNIT BETA-RELATED"/>
    <property type="match status" value="1"/>
</dbReference>
<dbReference type="SUPFAM" id="SSF117457">
    <property type="entry name" value="FumA C-terminal domain-like"/>
    <property type="match status" value="1"/>
</dbReference>
<dbReference type="NCBIfam" id="NF005310">
    <property type="entry name" value="PRK06842.1"/>
    <property type="match status" value="1"/>
</dbReference>
<dbReference type="PANTHER" id="PTHR43351">
    <property type="entry name" value="L(+)-TARTRATE DEHYDRATASE SUBUNIT BETA"/>
    <property type="match status" value="1"/>
</dbReference>
<dbReference type="GO" id="GO:0016836">
    <property type="term" value="F:hydro-lyase activity"/>
    <property type="evidence" value="ECO:0007669"/>
    <property type="project" value="InterPro"/>
</dbReference>
<accession>A0A6H1P4U1</accession>
<reference evidence="4 5" key="1">
    <citation type="submission" date="2020-04" db="EMBL/GenBank/DDBJ databases">
        <title>Genome-Wide Identification of 5-Methylcytosine Sites in Bacterial Genomes By High-Throughput Sequencing of MspJI Restriction Fragments.</title>
        <authorList>
            <person name="Wu V."/>
        </authorList>
    </citation>
    <scope>NUCLEOTIDE SEQUENCE [LARGE SCALE GENOMIC DNA]</scope>
    <source>
        <strain evidence="4 5">S2</strain>
    </source>
</reference>
<dbReference type="Gene3D" id="3.20.130.10">
    <property type="entry name" value="Fe-S hydro-lyase, tartrate dehydratase beta-type, catalytic domain"/>
    <property type="match status" value="1"/>
</dbReference>
<organism evidence="4 5">
    <name type="scientific">Priestia megaterium</name>
    <name type="common">Bacillus megaterium</name>
    <dbReference type="NCBI Taxonomy" id="1404"/>
    <lineage>
        <taxon>Bacteria</taxon>
        <taxon>Bacillati</taxon>
        <taxon>Bacillota</taxon>
        <taxon>Bacilli</taxon>
        <taxon>Bacillales</taxon>
        <taxon>Bacillaceae</taxon>
        <taxon>Priestia</taxon>
    </lineage>
</organism>